<evidence type="ECO:0000256" key="3">
    <source>
        <dbReference type="ARBA" id="ARBA00022840"/>
    </source>
</evidence>
<dbReference type="PANTHER" id="PTHR22683">
    <property type="entry name" value="SPORULATION PROTEIN RELATED"/>
    <property type="match status" value="1"/>
</dbReference>
<accession>A0ABV5XWL4</accession>
<dbReference type="InterPro" id="IPR000253">
    <property type="entry name" value="FHA_dom"/>
</dbReference>
<feature type="compositionally biased region" description="Polar residues" evidence="5">
    <location>
        <begin position="330"/>
        <end position="343"/>
    </location>
</feature>
<name>A0ABV5XWL4_ARTRM</name>
<dbReference type="SMART" id="SM00382">
    <property type="entry name" value="AAA"/>
    <property type="match status" value="3"/>
</dbReference>
<dbReference type="Pfam" id="PF00498">
    <property type="entry name" value="FHA"/>
    <property type="match status" value="1"/>
</dbReference>
<sequence>MTFHCTLVRAPRALRQGEPIELAIAACNGTPGAVVEAAVAAEFATGKLAVDGLPLSGLTVGSAPLMPGAVLVDGSDSEAQDTRDRDRSPAALSLLVHAGPAAGMVIPLERGTYGIGRSNADICLPDPDVSRVHAVLTISETAVTITDNGSANGTVVDGRKVRSAPLSTASRIRCGGSVMSIVFGDGEYGAESLGAAGLGIAQPILVPRRHDAGSRTQLLLTAGLPFLLGVGMALATGMWMFLGFTAISAIAVLAPAISGRRERCLLAAAIAAAVEQDRARRRRCSPSAAELAYAVNSAVFLSRERGRMQLTLPRTSTTQGTGTSQGPGTEQVTGTEQGPVTTQGTAGCRDVWLRLGISPQNARVALDPADPGFQPPRLGPVPVVLDPSIQAVSLTGPEAKVQGMFRFLLMQLAAFPCAANVPVLIHGPIALLPSSARFLPRVTLTTDASSAAAVLSMPADRPGALFLVGPERHPAVDSLRLAAIESGWRVFERTASGDESGSAIELWNKRSVLRSCLSETEFDPDLVPHPVFDRYCRSLARVPGLATERAPLVPSTCGLAELLLPEPSSIAARWSASSVRGGLSAVIGQGADGPRSLDLVSDGPHLLVAGTTGSGKSELLRTIVSAISLTHSPDRVNFLFVDFKGGSGLGPLLDLPQCVGMLTDLSEHELERTRSSLRAEVRMREAILAKAGVPDLPAYWATAGGTGGGGAAGRRSQLPALPRLVLVIDEFRMLIEDAPDALAELMRIATLGRSLGIHLIMATQRPQGALSADIRANVTTSIALRVQSEMESRDVINSPAAASIPVSLPGRAYMVRGVEDPEPFQSATLSVGEKGPSLTKAIARPAAGSLRFSGWSETADAETRGAVATPAEAVRPMIKAINRVWGILGGTPPRRPVAHPLPESIPFHESLGTSAMAGKHAASGTPAGPTAYLGLADLPTQQRVAGLSWTPLVHGNLGLVGPPGSGVEDTCRAAAAQLVGSADELHLYVLDGDGSFTDVAAQGRVGAVASPNDIRRAVRILERFAAEMSARQSPGTVAGQVPLLLVISSWGSWVSELRAGPLAWAEDVVHSIVRDGPKAGLAVLVTGDRELTASRMFASIPNRAYFPTGTTEEGRLAWPRFATMMALKGRAVVSGNLLDVDTAVAQLVATPPSAAWPYCVPPETALRPFRVDPLPQFIRASDLAADGRTETTAVSRAGAQGSVLLGVGGDEHEPAWIKLPRPAVLLALGTPGSGKSSLLTALAVLNPGHHWWTPPEGADPDAFWAEFHRDASRRLVGAEVIPLVDDAERLSSETACLLAELPGMGFSVVATAGSPVLLQRTPLASLARNHGSGILLGNGPPAAREFFGVRVDVEPAPPPGRAVLIEHGRTRSVQVAAPD</sequence>
<dbReference type="InterPro" id="IPR002543">
    <property type="entry name" value="FtsK_dom"/>
</dbReference>
<dbReference type="EMBL" id="JBHMBC010000007">
    <property type="protein sequence ID" value="MFB9819137.1"/>
    <property type="molecule type" value="Genomic_DNA"/>
</dbReference>
<dbReference type="InterPro" id="IPR050206">
    <property type="entry name" value="FtsK/SpoIIIE/SftA"/>
</dbReference>
<dbReference type="InterPro" id="IPR027417">
    <property type="entry name" value="P-loop_NTPase"/>
</dbReference>
<evidence type="ECO:0000256" key="6">
    <source>
        <dbReference type="SAM" id="Phobius"/>
    </source>
</evidence>
<dbReference type="RefSeq" id="WP_234748124.1">
    <property type="nucleotide sequence ID" value="NZ_BAAAWN010000001.1"/>
</dbReference>
<keyword evidence="10" id="KW-1185">Reference proteome</keyword>
<evidence type="ECO:0000256" key="4">
    <source>
        <dbReference type="PROSITE-ProRule" id="PRU00289"/>
    </source>
</evidence>
<comment type="caution">
    <text evidence="9">The sequence shown here is derived from an EMBL/GenBank/DDBJ whole genome shotgun (WGS) entry which is preliminary data.</text>
</comment>
<protein>
    <submittedName>
        <fullName evidence="9">FtsK/SpoIIIE domain-containing protein</fullName>
    </submittedName>
</protein>
<dbReference type="Pfam" id="PF01580">
    <property type="entry name" value="FtsK_SpoIIIE"/>
    <property type="match status" value="1"/>
</dbReference>
<organism evidence="9 10">
    <name type="scientific">Arthrobacter ramosus</name>
    <dbReference type="NCBI Taxonomy" id="1672"/>
    <lineage>
        <taxon>Bacteria</taxon>
        <taxon>Bacillati</taxon>
        <taxon>Actinomycetota</taxon>
        <taxon>Actinomycetes</taxon>
        <taxon>Micrococcales</taxon>
        <taxon>Micrococcaceae</taxon>
        <taxon>Arthrobacter</taxon>
    </lineage>
</organism>
<feature type="transmembrane region" description="Helical" evidence="6">
    <location>
        <begin position="218"/>
        <end position="235"/>
    </location>
</feature>
<dbReference type="Proteomes" id="UP001589702">
    <property type="component" value="Unassembled WGS sequence"/>
</dbReference>
<keyword evidence="6" id="KW-0472">Membrane</keyword>
<keyword evidence="1" id="KW-0597">Phosphoprotein</keyword>
<keyword evidence="6" id="KW-0812">Transmembrane</keyword>
<keyword evidence="3 4" id="KW-0067">ATP-binding</keyword>
<keyword evidence="2 4" id="KW-0547">Nucleotide-binding</keyword>
<gene>
    <name evidence="9" type="ORF">ACFFP1_06445</name>
</gene>
<evidence type="ECO:0000313" key="10">
    <source>
        <dbReference type="Proteomes" id="UP001589702"/>
    </source>
</evidence>
<feature type="compositionally biased region" description="Low complexity" evidence="5">
    <location>
        <begin position="314"/>
        <end position="329"/>
    </location>
</feature>
<dbReference type="CDD" id="cd00060">
    <property type="entry name" value="FHA"/>
    <property type="match status" value="1"/>
</dbReference>
<reference evidence="9 10" key="1">
    <citation type="submission" date="2024-09" db="EMBL/GenBank/DDBJ databases">
        <authorList>
            <person name="Sun Q."/>
            <person name="Mori K."/>
        </authorList>
    </citation>
    <scope>NUCLEOTIDE SEQUENCE [LARGE SCALE GENOMIC DNA]</scope>
    <source>
        <strain evidence="9 10">JCM 1334</strain>
    </source>
</reference>
<dbReference type="SUPFAM" id="SSF52540">
    <property type="entry name" value="P-loop containing nucleoside triphosphate hydrolases"/>
    <property type="match status" value="1"/>
</dbReference>
<dbReference type="SMART" id="SM00240">
    <property type="entry name" value="FHA"/>
    <property type="match status" value="1"/>
</dbReference>
<evidence type="ECO:0000313" key="9">
    <source>
        <dbReference type="EMBL" id="MFB9819137.1"/>
    </source>
</evidence>
<evidence type="ECO:0000256" key="5">
    <source>
        <dbReference type="SAM" id="MobiDB-lite"/>
    </source>
</evidence>
<dbReference type="PROSITE" id="PS50901">
    <property type="entry name" value="FTSK"/>
    <property type="match status" value="1"/>
</dbReference>
<evidence type="ECO:0000259" key="8">
    <source>
        <dbReference type="PROSITE" id="PS50901"/>
    </source>
</evidence>
<evidence type="ECO:0000259" key="7">
    <source>
        <dbReference type="PROSITE" id="PS50006"/>
    </source>
</evidence>
<dbReference type="CDD" id="cd01127">
    <property type="entry name" value="TrwB_TraG_TraD_VirD4"/>
    <property type="match status" value="1"/>
</dbReference>
<dbReference type="SUPFAM" id="SSF49879">
    <property type="entry name" value="SMAD/FHA domain"/>
    <property type="match status" value="1"/>
</dbReference>
<evidence type="ECO:0000256" key="1">
    <source>
        <dbReference type="ARBA" id="ARBA00022553"/>
    </source>
</evidence>
<dbReference type="PANTHER" id="PTHR22683:SF1">
    <property type="entry name" value="TYPE VII SECRETION SYSTEM PROTEIN ESSC"/>
    <property type="match status" value="1"/>
</dbReference>
<dbReference type="Gene3D" id="3.40.50.300">
    <property type="entry name" value="P-loop containing nucleotide triphosphate hydrolases"/>
    <property type="match status" value="2"/>
</dbReference>
<feature type="domain" description="FtsK" evidence="8">
    <location>
        <begin position="592"/>
        <end position="793"/>
    </location>
</feature>
<feature type="region of interest" description="Disordered" evidence="5">
    <location>
        <begin position="314"/>
        <end position="343"/>
    </location>
</feature>
<evidence type="ECO:0000256" key="2">
    <source>
        <dbReference type="ARBA" id="ARBA00022741"/>
    </source>
</evidence>
<feature type="domain" description="FHA" evidence="7">
    <location>
        <begin position="111"/>
        <end position="161"/>
    </location>
</feature>
<proteinExistence type="predicted"/>
<dbReference type="Gene3D" id="2.60.200.20">
    <property type="match status" value="1"/>
</dbReference>
<feature type="binding site" evidence="4">
    <location>
        <begin position="610"/>
        <end position="617"/>
    </location>
    <ligand>
        <name>ATP</name>
        <dbReference type="ChEBI" id="CHEBI:30616"/>
    </ligand>
</feature>
<dbReference type="InterPro" id="IPR008984">
    <property type="entry name" value="SMAD_FHA_dom_sf"/>
</dbReference>
<keyword evidence="6" id="KW-1133">Transmembrane helix</keyword>
<dbReference type="InterPro" id="IPR003593">
    <property type="entry name" value="AAA+_ATPase"/>
</dbReference>
<dbReference type="PROSITE" id="PS50006">
    <property type="entry name" value="FHA_DOMAIN"/>
    <property type="match status" value="1"/>
</dbReference>